<comment type="caution">
    <text evidence="2">The sequence shown here is derived from an EMBL/GenBank/DDBJ whole genome shotgun (WGS) entry which is preliminary data.</text>
</comment>
<dbReference type="VEuPathDB" id="VectorBase:HLOH_055868"/>
<evidence type="ECO:0000313" key="2">
    <source>
        <dbReference type="EMBL" id="KAH9374598.1"/>
    </source>
</evidence>
<dbReference type="AlphaFoldDB" id="A0A9J6G886"/>
<keyword evidence="1" id="KW-0732">Signal</keyword>
<accession>A0A9J6G886</accession>
<sequence length="144" mass="16095">MFFVVFVVLTLYLFSNRLRIGCLSDKVLISAGATQRWTGVKLNVINKADALNSASRRHWHELLSSTHPDVTTILRTSSWKSTVAETVCDSGRCHLFPCADQHMHGSQQGNSVNLPVARTQNDSLQCVTPVNLLDISYHAMLLWL</sequence>
<protein>
    <recommendedName>
        <fullName evidence="4">Secreted protein</fullName>
    </recommendedName>
</protein>
<dbReference type="EMBL" id="JABSTR010000007">
    <property type="protein sequence ID" value="KAH9374598.1"/>
    <property type="molecule type" value="Genomic_DNA"/>
</dbReference>
<evidence type="ECO:0008006" key="4">
    <source>
        <dbReference type="Google" id="ProtNLM"/>
    </source>
</evidence>
<evidence type="ECO:0000256" key="1">
    <source>
        <dbReference type="SAM" id="SignalP"/>
    </source>
</evidence>
<dbReference type="Proteomes" id="UP000821853">
    <property type="component" value="Chromosome 5"/>
</dbReference>
<feature type="signal peptide" evidence="1">
    <location>
        <begin position="1"/>
        <end position="17"/>
    </location>
</feature>
<evidence type="ECO:0000313" key="3">
    <source>
        <dbReference type="Proteomes" id="UP000821853"/>
    </source>
</evidence>
<feature type="chain" id="PRO_5039950088" description="Secreted protein" evidence="1">
    <location>
        <begin position="18"/>
        <end position="144"/>
    </location>
</feature>
<reference evidence="2 3" key="1">
    <citation type="journal article" date="2020" name="Cell">
        <title>Large-Scale Comparative Analyses of Tick Genomes Elucidate Their Genetic Diversity and Vector Capacities.</title>
        <authorList>
            <consortium name="Tick Genome and Microbiome Consortium (TIGMIC)"/>
            <person name="Jia N."/>
            <person name="Wang J."/>
            <person name="Shi W."/>
            <person name="Du L."/>
            <person name="Sun Y."/>
            <person name="Zhan W."/>
            <person name="Jiang J.F."/>
            <person name="Wang Q."/>
            <person name="Zhang B."/>
            <person name="Ji P."/>
            <person name="Bell-Sakyi L."/>
            <person name="Cui X.M."/>
            <person name="Yuan T.T."/>
            <person name="Jiang B.G."/>
            <person name="Yang W.F."/>
            <person name="Lam T.T."/>
            <person name="Chang Q.C."/>
            <person name="Ding S.J."/>
            <person name="Wang X.J."/>
            <person name="Zhu J.G."/>
            <person name="Ruan X.D."/>
            <person name="Zhao L."/>
            <person name="Wei J.T."/>
            <person name="Ye R.Z."/>
            <person name="Que T.C."/>
            <person name="Du C.H."/>
            <person name="Zhou Y.H."/>
            <person name="Cheng J.X."/>
            <person name="Dai P.F."/>
            <person name="Guo W.B."/>
            <person name="Han X.H."/>
            <person name="Huang E.J."/>
            <person name="Li L.F."/>
            <person name="Wei W."/>
            <person name="Gao Y.C."/>
            <person name="Liu J.Z."/>
            <person name="Shao H.Z."/>
            <person name="Wang X."/>
            <person name="Wang C.C."/>
            <person name="Yang T.C."/>
            <person name="Huo Q.B."/>
            <person name="Li W."/>
            <person name="Chen H.Y."/>
            <person name="Chen S.E."/>
            <person name="Zhou L.G."/>
            <person name="Ni X.B."/>
            <person name="Tian J.H."/>
            <person name="Sheng Y."/>
            <person name="Liu T."/>
            <person name="Pan Y.S."/>
            <person name="Xia L.Y."/>
            <person name="Li J."/>
            <person name="Zhao F."/>
            <person name="Cao W.C."/>
        </authorList>
    </citation>
    <scope>NUCLEOTIDE SEQUENCE [LARGE SCALE GENOMIC DNA]</scope>
    <source>
        <strain evidence="2">HaeL-2018</strain>
    </source>
</reference>
<proteinExistence type="predicted"/>
<organism evidence="2 3">
    <name type="scientific">Haemaphysalis longicornis</name>
    <name type="common">Bush tick</name>
    <dbReference type="NCBI Taxonomy" id="44386"/>
    <lineage>
        <taxon>Eukaryota</taxon>
        <taxon>Metazoa</taxon>
        <taxon>Ecdysozoa</taxon>
        <taxon>Arthropoda</taxon>
        <taxon>Chelicerata</taxon>
        <taxon>Arachnida</taxon>
        <taxon>Acari</taxon>
        <taxon>Parasitiformes</taxon>
        <taxon>Ixodida</taxon>
        <taxon>Ixodoidea</taxon>
        <taxon>Ixodidae</taxon>
        <taxon>Haemaphysalinae</taxon>
        <taxon>Haemaphysalis</taxon>
    </lineage>
</organism>
<gene>
    <name evidence="2" type="ORF">HPB48_012298</name>
</gene>
<name>A0A9J6G886_HAELO</name>
<keyword evidence="3" id="KW-1185">Reference proteome</keyword>